<gene>
    <name evidence="2" type="ORF">KSX_85100</name>
</gene>
<reference evidence="2" key="1">
    <citation type="submission" date="2020-10" db="EMBL/GenBank/DDBJ databases">
        <title>Taxonomic study of unclassified bacteria belonging to the class Ktedonobacteria.</title>
        <authorList>
            <person name="Yabe S."/>
            <person name="Wang C.M."/>
            <person name="Zheng Y."/>
            <person name="Sakai Y."/>
            <person name="Cavaletti L."/>
            <person name="Monciardini P."/>
            <person name="Donadio S."/>
        </authorList>
    </citation>
    <scope>NUCLEOTIDE SEQUENCE</scope>
    <source>
        <strain evidence="2">SOSP1-1</strain>
    </source>
</reference>
<dbReference type="PANTHER" id="PTHR38011:SF2">
    <property type="entry name" value="BIFUNCTIONAL DEAMINASE-REDUCTASE DOMAIN PROTEIN"/>
    <property type="match status" value="1"/>
</dbReference>
<dbReference type="Gene3D" id="3.40.430.10">
    <property type="entry name" value="Dihydrofolate Reductase, subunit A"/>
    <property type="match status" value="1"/>
</dbReference>
<dbReference type="EMBL" id="BNJF01000008">
    <property type="protein sequence ID" value="GHO50347.1"/>
    <property type="molecule type" value="Genomic_DNA"/>
</dbReference>
<proteinExistence type="predicted"/>
<dbReference type="Proteomes" id="UP000612362">
    <property type="component" value="Unassembled WGS sequence"/>
</dbReference>
<dbReference type="SUPFAM" id="SSF53597">
    <property type="entry name" value="Dihydrofolate reductase-like"/>
    <property type="match status" value="1"/>
</dbReference>
<comment type="caution">
    <text evidence="2">The sequence shown here is derived from an EMBL/GenBank/DDBJ whole genome shotgun (WGS) entry which is preliminary data.</text>
</comment>
<dbReference type="InterPro" id="IPR050765">
    <property type="entry name" value="Riboflavin_Biosynth_HTPR"/>
</dbReference>
<dbReference type="RefSeq" id="WP_220199381.1">
    <property type="nucleotide sequence ID" value="NZ_BNJF01000008.1"/>
</dbReference>
<evidence type="ECO:0000259" key="1">
    <source>
        <dbReference type="Pfam" id="PF01872"/>
    </source>
</evidence>
<feature type="domain" description="Bacterial bifunctional deaminase-reductase C-terminal" evidence="1">
    <location>
        <begin position="3"/>
        <end position="182"/>
    </location>
</feature>
<dbReference type="PANTHER" id="PTHR38011">
    <property type="entry name" value="DIHYDROFOLATE REDUCTASE FAMILY PROTEIN (AFU_ORTHOLOGUE AFUA_8G06820)"/>
    <property type="match status" value="1"/>
</dbReference>
<accession>A0A8J3ICS6</accession>
<keyword evidence="3" id="KW-1185">Reference proteome</keyword>
<dbReference type="InterPro" id="IPR002734">
    <property type="entry name" value="RibDG_C"/>
</dbReference>
<dbReference type="InterPro" id="IPR024072">
    <property type="entry name" value="DHFR-like_dom_sf"/>
</dbReference>
<protein>
    <submittedName>
        <fullName evidence="2">Deaminase reductase</fullName>
    </submittedName>
</protein>
<evidence type="ECO:0000313" key="2">
    <source>
        <dbReference type="EMBL" id="GHO50347.1"/>
    </source>
</evidence>
<dbReference type="GO" id="GO:0009231">
    <property type="term" value="P:riboflavin biosynthetic process"/>
    <property type="evidence" value="ECO:0007669"/>
    <property type="project" value="InterPro"/>
</dbReference>
<sequence>MRKLVVGTFVTMDGVMQAPGGPNEDRDGGFQHGGWLVPYIDEKFGEVMSEWTRHADAFLFGRKTYEMFAGSWPKSTDPVEPLNTRPKFVASRTLQKVNWNNSILLKGDVAQEVASLKVQEGGEIQVHGSGNLIQTLLQHDLVDTLRIWQFPVVLGTGKRLFEGGTVPRSFRLVETQLTTTGAALHVYERVGGLKYGEVEVGQETVIFDSESSQHTADGETETQ</sequence>
<name>A0A8J3ICS6_9CHLR</name>
<dbReference type="GO" id="GO:0008703">
    <property type="term" value="F:5-amino-6-(5-phosphoribosylamino)uracil reductase activity"/>
    <property type="evidence" value="ECO:0007669"/>
    <property type="project" value="InterPro"/>
</dbReference>
<evidence type="ECO:0000313" key="3">
    <source>
        <dbReference type="Proteomes" id="UP000612362"/>
    </source>
</evidence>
<dbReference type="Pfam" id="PF01872">
    <property type="entry name" value="RibD_C"/>
    <property type="match status" value="1"/>
</dbReference>
<dbReference type="AlphaFoldDB" id="A0A8J3ICS6"/>
<organism evidence="2 3">
    <name type="scientific">Ktedonospora formicarum</name>
    <dbReference type="NCBI Taxonomy" id="2778364"/>
    <lineage>
        <taxon>Bacteria</taxon>
        <taxon>Bacillati</taxon>
        <taxon>Chloroflexota</taxon>
        <taxon>Ktedonobacteria</taxon>
        <taxon>Ktedonobacterales</taxon>
        <taxon>Ktedonobacteraceae</taxon>
        <taxon>Ktedonospora</taxon>
    </lineage>
</organism>